<dbReference type="AlphaFoldDB" id="A0A1M7ITN2"/>
<dbReference type="SUPFAM" id="SSF53474">
    <property type="entry name" value="alpha/beta-Hydrolases"/>
    <property type="match status" value="1"/>
</dbReference>
<protein>
    <submittedName>
        <fullName evidence="2">Pimeloyl-ACP methyl ester carboxylesterase</fullName>
    </submittedName>
</protein>
<dbReference type="EMBL" id="FRCX01000001">
    <property type="protein sequence ID" value="SHM44049.1"/>
    <property type="molecule type" value="Genomic_DNA"/>
</dbReference>
<name>A0A1M7ITN2_9BURK</name>
<evidence type="ECO:0000313" key="2">
    <source>
        <dbReference type="EMBL" id="SHM44049.1"/>
    </source>
</evidence>
<dbReference type="InterPro" id="IPR050266">
    <property type="entry name" value="AB_hydrolase_sf"/>
</dbReference>
<dbReference type="InterPro" id="IPR029058">
    <property type="entry name" value="AB_hydrolase_fold"/>
</dbReference>
<dbReference type="Pfam" id="PF00561">
    <property type="entry name" value="Abhydrolase_1"/>
    <property type="match status" value="1"/>
</dbReference>
<dbReference type="GO" id="GO:0046464">
    <property type="term" value="P:acylglycerol catabolic process"/>
    <property type="evidence" value="ECO:0007669"/>
    <property type="project" value="TreeGrafter"/>
</dbReference>
<dbReference type="STRING" id="551987.SAMN05192549_101593"/>
<dbReference type="Gene3D" id="3.40.50.1820">
    <property type="entry name" value="alpha/beta hydrolase"/>
    <property type="match status" value="1"/>
</dbReference>
<dbReference type="PANTHER" id="PTHR43798:SF33">
    <property type="entry name" value="HYDROLASE, PUTATIVE (AFU_ORTHOLOGUE AFUA_2G14860)-RELATED"/>
    <property type="match status" value="1"/>
</dbReference>
<gene>
    <name evidence="2" type="ORF">SAMN05192549_101593</name>
</gene>
<dbReference type="GO" id="GO:0016020">
    <property type="term" value="C:membrane"/>
    <property type="evidence" value="ECO:0007669"/>
    <property type="project" value="TreeGrafter"/>
</dbReference>
<dbReference type="GO" id="GO:0047372">
    <property type="term" value="F:monoacylglycerol lipase activity"/>
    <property type="evidence" value="ECO:0007669"/>
    <property type="project" value="TreeGrafter"/>
</dbReference>
<feature type="domain" description="AB hydrolase-1" evidence="1">
    <location>
        <begin position="44"/>
        <end position="293"/>
    </location>
</feature>
<dbReference type="Proteomes" id="UP000184339">
    <property type="component" value="Unassembled WGS sequence"/>
</dbReference>
<organism evidence="2 3">
    <name type="scientific">Duganella sacchari</name>
    <dbReference type="NCBI Taxonomy" id="551987"/>
    <lineage>
        <taxon>Bacteria</taxon>
        <taxon>Pseudomonadati</taxon>
        <taxon>Pseudomonadota</taxon>
        <taxon>Betaproteobacteria</taxon>
        <taxon>Burkholderiales</taxon>
        <taxon>Oxalobacteraceae</taxon>
        <taxon>Telluria group</taxon>
        <taxon>Duganella</taxon>
    </lineage>
</organism>
<dbReference type="PRINTS" id="PR00111">
    <property type="entry name" value="ABHYDROLASE"/>
</dbReference>
<evidence type="ECO:0000259" key="1">
    <source>
        <dbReference type="Pfam" id="PF00561"/>
    </source>
</evidence>
<keyword evidence="3" id="KW-1185">Reference proteome</keyword>
<dbReference type="PANTHER" id="PTHR43798">
    <property type="entry name" value="MONOACYLGLYCEROL LIPASE"/>
    <property type="match status" value="1"/>
</dbReference>
<accession>A0A1M7ITN2</accession>
<proteinExistence type="predicted"/>
<reference evidence="3" key="1">
    <citation type="submission" date="2016-11" db="EMBL/GenBank/DDBJ databases">
        <authorList>
            <person name="Varghese N."/>
            <person name="Submissions S."/>
        </authorList>
    </citation>
    <scope>NUCLEOTIDE SEQUENCE [LARGE SCALE GENOMIC DNA]</scope>
    <source>
        <strain evidence="3">Sac-22</strain>
    </source>
</reference>
<sequence>MALARVFSRQTEMTTHTPSRSEFLTIRGLRCHVRHWGNEGAPKLFMMHGWMDVGASFQFVVDALQGDWHVIAPDWRGFGLSQRSGLDTYWFPDYLADLDAILRHYSPDQAVYLLGHSMGGNIVGLYAGARPERIRKLINLEGAGLRAAKPEQTPGRYAKWMDSLLEQPDMRTYPTQAAVAARLQKTNPRLSDDKAAFLAQHWSAQNDAGAWEILGDPVHKQAGPLPYHVDDVMACWQAITAPVLWVEADQTNMWDWMGSKPAGRVELERRLGHLRDVTQELVHDAGHMLHHDQPEALAQMIEAFLAR</sequence>
<evidence type="ECO:0000313" key="3">
    <source>
        <dbReference type="Proteomes" id="UP000184339"/>
    </source>
</evidence>
<dbReference type="InterPro" id="IPR000073">
    <property type="entry name" value="AB_hydrolase_1"/>
</dbReference>